<gene>
    <name evidence="1" type="ORF">SAMN04487818_108348</name>
</gene>
<dbReference type="STRING" id="155974.SAMN04487818_108348"/>
<dbReference type="AlphaFoldDB" id="A0A1H9VG25"/>
<keyword evidence="2" id="KW-1185">Reference proteome</keyword>
<sequence>MTGNDIARGVEVIVAALLGNDPTGDTAVPVSVRHLHVHLPRVLDGGQR</sequence>
<evidence type="ECO:0000313" key="2">
    <source>
        <dbReference type="Proteomes" id="UP000199051"/>
    </source>
</evidence>
<protein>
    <submittedName>
        <fullName evidence="1">Uncharacterized protein</fullName>
    </submittedName>
</protein>
<dbReference type="EMBL" id="FOGI01000008">
    <property type="protein sequence ID" value="SES20740.1"/>
    <property type="molecule type" value="Genomic_DNA"/>
</dbReference>
<organism evidence="1 2">
    <name type="scientific">Actinokineospora terrae</name>
    <dbReference type="NCBI Taxonomy" id="155974"/>
    <lineage>
        <taxon>Bacteria</taxon>
        <taxon>Bacillati</taxon>
        <taxon>Actinomycetota</taxon>
        <taxon>Actinomycetes</taxon>
        <taxon>Pseudonocardiales</taxon>
        <taxon>Pseudonocardiaceae</taxon>
        <taxon>Actinokineospora</taxon>
    </lineage>
</organism>
<reference evidence="2" key="1">
    <citation type="submission" date="2016-10" db="EMBL/GenBank/DDBJ databases">
        <authorList>
            <person name="Varghese N."/>
            <person name="Submissions S."/>
        </authorList>
    </citation>
    <scope>NUCLEOTIDE SEQUENCE [LARGE SCALE GENOMIC DNA]</scope>
    <source>
        <strain evidence="2">DSM 44260</strain>
    </source>
</reference>
<evidence type="ECO:0000313" key="1">
    <source>
        <dbReference type="EMBL" id="SES20740.1"/>
    </source>
</evidence>
<name>A0A1H9VG25_9PSEU</name>
<accession>A0A1H9VG25</accession>
<proteinExistence type="predicted"/>
<dbReference type="RefSeq" id="WP_177215668.1">
    <property type="nucleotide sequence ID" value="NZ_FOGI01000008.1"/>
</dbReference>
<dbReference type="Proteomes" id="UP000199051">
    <property type="component" value="Unassembled WGS sequence"/>
</dbReference>